<comment type="caution">
    <text evidence="3">The sequence shown here is derived from an EMBL/GenBank/DDBJ whole genome shotgun (WGS) entry which is preliminary data.</text>
</comment>
<sequence>MADHLSILSEHVLGDMTARYLIAPRGQVGLWLYPTAMSDLAQRRPTVANESWVRSHSKARPAMVVEPLVHVKLSGDDEPPQLGTGRTLLWSPSIDRFRLLDQRVEANTVVTTLYDDTGLQIKHHLSAGFQGLTVRSETVFENNSGSPVRLELLTSFSLSGITPYAADDAPCRLRAHRFRSVWSAEGRMVTESIEQLHLERSWAGNMNFSERFGQVGSMPVRGWFPTVLVEDTEAKVVWGARLATPTSWQIELGRRFDDLVLAGGLADREFGHWTKTVEPGQSFTTPQAWLTCVAGSADEACDRLISVDVPAVEAQPAMEQDLPIVYNDYCTSWGEPREDRLLAIADRIAPLGVRYLVIDAGWYMPMNSSAHWATTLGDWRPHPSRFPNGLAGTAAAIRKRGLVPGIWMEPEHVAKDSDAFVETDHMLTRDGKPLTLGLRRAWNLHDPYVKAFIDDRVIGMLGQAGFGYLKVDYSETLGIGVDHPDGLGEGLRRQGEGTHAMFDRIREALPDLVIELVSAGGHRMEASFLQRTAMSSYSDAHETIEIPIIAAAVHRLMLPRQSQIWAVLRQSDSFQRMNYSLAATFLGRMCLSGDILDLDETQLSFVKHAIELYQKAVPAIKYGKNRINGDIGPSWRHPRGWQGVVRTTEDDGIVVIHAFEQTPEEFSVQLPGPGWRIVEVLTPLAVSIHGDYLKAVGASVFDSQVVLVRRGAV</sequence>
<dbReference type="InterPro" id="IPR013785">
    <property type="entry name" value="Aldolase_TIM"/>
</dbReference>
<proteinExistence type="predicted"/>
<dbReference type="EMBL" id="JAUEPN010000006">
    <property type="protein sequence ID" value="KAK3293156.1"/>
    <property type="molecule type" value="Genomic_DNA"/>
</dbReference>
<dbReference type="CDD" id="cd14791">
    <property type="entry name" value="GH36"/>
    <property type="match status" value="1"/>
</dbReference>
<evidence type="ECO:0000313" key="4">
    <source>
        <dbReference type="Proteomes" id="UP001278766"/>
    </source>
</evidence>
<gene>
    <name evidence="3" type="ORF">B0H64DRAFT_444444</name>
</gene>
<organism evidence="3 4">
    <name type="scientific">Chaetomium fimeti</name>
    <dbReference type="NCBI Taxonomy" id="1854472"/>
    <lineage>
        <taxon>Eukaryota</taxon>
        <taxon>Fungi</taxon>
        <taxon>Dikarya</taxon>
        <taxon>Ascomycota</taxon>
        <taxon>Pezizomycotina</taxon>
        <taxon>Sordariomycetes</taxon>
        <taxon>Sordariomycetidae</taxon>
        <taxon>Sordariales</taxon>
        <taxon>Chaetomiaceae</taxon>
        <taxon>Chaetomium</taxon>
    </lineage>
</organism>
<protein>
    <recommendedName>
        <fullName evidence="2">alpha-galactosidase</fullName>
        <ecNumber evidence="2">3.2.1.22</ecNumber>
    </recommendedName>
</protein>
<dbReference type="GeneID" id="87843732"/>
<accession>A0AAE0HB18</accession>
<dbReference type="InterPro" id="IPR017853">
    <property type="entry name" value="GH"/>
</dbReference>
<keyword evidence="4" id="KW-1185">Reference proteome</keyword>
<dbReference type="EC" id="3.2.1.22" evidence="2"/>
<reference evidence="3" key="2">
    <citation type="submission" date="2023-06" db="EMBL/GenBank/DDBJ databases">
        <authorList>
            <consortium name="Lawrence Berkeley National Laboratory"/>
            <person name="Haridas S."/>
            <person name="Hensen N."/>
            <person name="Bonometti L."/>
            <person name="Westerberg I."/>
            <person name="Brannstrom I.O."/>
            <person name="Guillou S."/>
            <person name="Cros-Aarteil S."/>
            <person name="Calhoun S."/>
            <person name="Kuo A."/>
            <person name="Mondo S."/>
            <person name="Pangilinan J."/>
            <person name="Riley R."/>
            <person name="Labutti K."/>
            <person name="Andreopoulos B."/>
            <person name="Lipzen A."/>
            <person name="Chen C."/>
            <person name="Yanf M."/>
            <person name="Daum C."/>
            <person name="Ng V."/>
            <person name="Clum A."/>
            <person name="Steindorff A."/>
            <person name="Ohm R."/>
            <person name="Martin F."/>
            <person name="Silar P."/>
            <person name="Natvig D."/>
            <person name="Lalanne C."/>
            <person name="Gautier V."/>
            <person name="Ament-Velasquez S.L."/>
            <person name="Kruys A."/>
            <person name="Hutchinson M.I."/>
            <person name="Powell A.J."/>
            <person name="Barry K."/>
            <person name="Miller A.N."/>
            <person name="Grigoriev I.V."/>
            <person name="Debuchy R."/>
            <person name="Gladieux P."/>
            <person name="Thoren M.H."/>
            <person name="Johannesson H."/>
        </authorList>
    </citation>
    <scope>NUCLEOTIDE SEQUENCE</scope>
    <source>
        <strain evidence="3">CBS 168.71</strain>
    </source>
</reference>
<dbReference type="Gene3D" id="3.20.20.70">
    <property type="entry name" value="Aldolase class I"/>
    <property type="match status" value="1"/>
</dbReference>
<evidence type="ECO:0000313" key="3">
    <source>
        <dbReference type="EMBL" id="KAK3293156.1"/>
    </source>
</evidence>
<dbReference type="GO" id="GO:0004557">
    <property type="term" value="F:alpha-galactosidase activity"/>
    <property type="evidence" value="ECO:0007669"/>
    <property type="project" value="UniProtKB-EC"/>
</dbReference>
<dbReference type="Pfam" id="PF02065">
    <property type="entry name" value="Melibiase"/>
    <property type="match status" value="1"/>
</dbReference>
<evidence type="ECO:0000256" key="1">
    <source>
        <dbReference type="ARBA" id="ARBA00001255"/>
    </source>
</evidence>
<comment type="catalytic activity">
    <reaction evidence="1">
        <text>Hydrolysis of terminal, non-reducing alpha-D-galactose residues in alpha-D-galactosides, including galactose oligosaccharides, galactomannans and galactolipids.</text>
        <dbReference type="EC" id="3.2.1.22"/>
    </reaction>
</comment>
<dbReference type="InterPro" id="IPR038417">
    <property type="entry name" value="Alpga-gal_N_sf"/>
</dbReference>
<dbReference type="SUPFAM" id="SSF51445">
    <property type="entry name" value="(Trans)glycosidases"/>
    <property type="match status" value="1"/>
</dbReference>
<dbReference type="RefSeq" id="XP_062656670.1">
    <property type="nucleotide sequence ID" value="XM_062806784.1"/>
</dbReference>
<reference evidence="3" key="1">
    <citation type="journal article" date="2023" name="Mol. Phylogenet. Evol.">
        <title>Genome-scale phylogeny and comparative genomics of the fungal order Sordariales.</title>
        <authorList>
            <person name="Hensen N."/>
            <person name="Bonometti L."/>
            <person name="Westerberg I."/>
            <person name="Brannstrom I.O."/>
            <person name="Guillou S."/>
            <person name="Cros-Aarteil S."/>
            <person name="Calhoun S."/>
            <person name="Haridas S."/>
            <person name="Kuo A."/>
            <person name="Mondo S."/>
            <person name="Pangilinan J."/>
            <person name="Riley R."/>
            <person name="LaButti K."/>
            <person name="Andreopoulos B."/>
            <person name="Lipzen A."/>
            <person name="Chen C."/>
            <person name="Yan M."/>
            <person name="Daum C."/>
            <person name="Ng V."/>
            <person name="Clum A."/>
            <person name="Steindorff A."/>
            <person name="Ohm R.A."/>
            <person name="Martin F."/>
            <person name="Silar P."/>
            <person name="Natvig D.O."/>
            <person name="Lalanne C."/>
            <person name="Gautier V."/>
            <person name="Ament-Velasquez S.L."/>
            <person name="Kruys A."/>
            <person name="Hutchinson M.I."/>
            <person name="Powell A.J."/>
            <person name="Barry K."/>
            <person name="Miller A.N."/>
            <person name="Grigoriev I.V."/>
            <person name="Debuchy R."/>
            <person name="Gladieux P."/>
            <person name="Hiltunen Thoren M."/>
            <person name="Johannesson H."/>
        </authorList>
    </citation>
    <scope>NUCLEOTIDE SEQUENCE</scope>
    <source>
        <strain evidence="3">CBS 168.71</strain>
    </source>
</reference>
<dbReference type="GO" id="GO:0016052">
    <property type="term" value="P:carbohydrate catabolic process"/>
    <property type="evidence" value="ECO:0007669"/>
    <property type="project" value="InterPro"/>
</dbReference>
<dbReference type="AlphaFoldDB" id="A0AAE0HB18"/>
<evidence type="ECO:0000256" key="2">
    <source>
        <dbReference type="ARBA" id="ARBA00012755"/>
    </source>
</evidence>
<dbReference type="Proteomes" id="UP001278766">
    <property type="component" value="Unassembled WGS sequence"/>
</dbReference>
<dbReference type="InterPro" id="IPR002252">
    <property type="entry name" value="Glyco_hydro_36"/>
</dbReference>
<name>A0AAE0HB18_9PEZI</name>
<keyword evidence="3" id="KW-0378">Hydrolase</keyword>
<dbReference type="Gene3D" id="2.70.98.60">
    <property type="entry name" value="alpha-galactosidase from lactobacil brevis"/>
    <property type="match status" value="1"/>
</dbReference>
<dbReference type="PRINTS" id="PR00743">
    <property type="entry name" value="GLHYDRLASE36"/>
</dbReference>